<dbReference type="GO" id="GO:0050695">
    <property type="term" value="F:benzoylformate decarboxylase activity"/>
    <property type="evidence" value="ECO:0007669"/>
    <property type="project" value="UniProtKB-EC"/>
</dbReference>
<dbReference type="GO" id="GO:0009099">
    <property type="term" value="P:L-valine biosynthetic process"/>
    <property type="evidence" value="ECO:0007669"/>
    <property type="project" value="TreeGrafter"/>
</dbReference>
<feature type="domain" description="Thiamine pyrophosphate enzyme N-terminal TPP-binding" evidence="6">
    <location>
        <begin position="35"/>
        <end position="139"/>
    </location>
</feature>
<keyword evidence="7" id="KW-0456">Lyase</keyword>
<evidence type="ECO:0000259" key="4">
    <source>
        <dbReference type="Pfam" id="PF00205"/>
    </source>
</evidence>
<dbReference type="InterPro" id="IPR029035">
    <property type="entry name" value="DHS-like_NAD/FAD-binding_dom"/>
</dbReference>
<dbReference type="InterPro" id="IPR029061">
    <property type="entry name" value="THDP-binding"/>
</dbReference>
<feature type="domain" description="Thiamine pyrophosphate enzyme central" evidence="4">
    <location>
        <begin position="224"/>
        <end position="362"/>
    </location>
</feature>
<dbReference type="SUPFAM" id="SSF52518">
    <property type="entry name" value="Thiamin diphosphate-binding fold (THDP-binding)"/>
    <property type="match status" value="2"/>
</dbReference>
<reference evidence="7 8" key="1">
    <citation type="submission" date="2020-08" db="EMBL/GenBank/DDBJ databases">
        <title>Sequencing the genomes of 1000 actinobacteria strains.</title>
        <authorList>
            <person name="Klenk H.-P."/>
        </authorList>
    </citation>
    <scope>NUCLEOTIDE SEQUENCE [LARGE SCALE GENOMIC DNA]</scope>
    <source>
        <strain evidence="7 8">DSM 45486</strain>
    </source>
</reference>
<comment type="caution">
    <text evidence="7">The sequence shown here is derived from an EMBL/GenBank/DDBJ whole genome shotgun (WGS) entry which is preliminary data.</text>
</comment>
<dbReference type="Pfam" id="PF02776">
    <property type="entry name" value="TPP_enzyme_N"/>
    <property type="match status" value="1"/>
</dbReference>
<keyword evidence="2 3" id="KW-0786">Thiamine pyrophosphate</keyword>
<dbReference type="RefSeq" id="WP_184927393.1">
    <property type="nucleotide sequence ID" value="NZ_JACHMO010000001.1"/>
</dbReference>
<dbReference type="Pfam" id="PF02775">
    <property type="entry name" value="TPP_enzyme_C"/>
    <property type="match status" value="1"/>
</dbReference>
<evidence type="ECO:0000259" key="6">
    <source>
        <dbReference type="Pfam" id="PF02776"/>
    </source>
</evidence>
<evidence type="ECO:0000256" key="3">
    <source>
        <dbReference type="RuleBase" id="RU362132"/>
    </source>
</evidence>
<comment type="similarity">
    <text evidence="1 3">Belongs to the TPP enzyme family.</text>
</comment>
<protein>
    <submittedName>
        <fullName evidence="7">Benzoylformate decarboxylase</fullName>
        <ecNumber evidence="7">4.1.1.7</ecNumber>
    </submittedName>
</protein>
<dbReference type="EMBL" id="JACHMO010000001">
    <property type="protein sequence ID" value="MBB5807315.1"/>
    <property type="molecule type" value="Genomic_DNA"/>
</dbReference>
<dbReference type="EC" id="4.1.1.7" evidence="7"/>
<keyword evidence="8" id="KW-1185">Reference proteome</keyword>
<dbReference type="PANTHER" id="PTHR18968">
    <property type="entry name" value="THIAMINE PYROPHOSPHATE ENZYMES"/>
    <property type="match status" value="1"/>
</dbReference>
<name>A0A7W9HRU9_9PSEU</name>
<dbReference type="InterPro" id="IPR011766">
    <property type="entry name" value="TPP_enzyme_TPP-bd"/>
</dbReference>
<dbReference type="PANTHER" id="PTHR18968:SF13">
    <property type="entry name" value="ACETOLACTATE SYNTHASE CATALYTIC SUBUNIT, MITOCHONDRIAL"/>
    <property type="match status" value="1"/>
</dbReference>
<dbReference type="GO" id="GO:0000287">
    <property type="term" value="F:magnesium ion binding"/>
    <property type="evidence" value="ECO:0007669"/>
    <property type="project" value="InterPro"/>
</dbReference>
<dbReference type="Gene3D" id="3.40.50.1220">
    <property type="entry name" value="TPP-binding domain"/>
    <property type="match status" value="1"/>
</dbReference>
<accession>A0A7W9HRU9</accession>
<dbReference type="GO" id="GO:0050660">
    <property type="term" value="F:flavin adenine dinucleotide binding"/>
    <property type="evidence" value="ECO:0007669"/>
    <property type="project" value="TreeGrafter"/>
</dbReference>
<dbReference type="CDD" id="cd02002">
    <property type="entry name" value="TPP_BFDC"/>
    <property type="match status" value="1"/>
</dbReference>
<evidence type="ECO:0000256" key="1">
    <source>
        <dbReference type="ARBA" id="ARBA00007812"/>
    </source>
</evidence>
<dbReference type="InterPro" id="IPR012001">
    <property type="entry name" value="Thiamin_PyroP_enz_TPP-bd_dom"/>
</dbReference>
<dbReference type="GO" id="GO:0030976">
    <property type="term" value="F:thiamine pyrophosphate binding"/>
    <property type="evidence" value="ECO:0007669"/>
    <property type="project" value="InterPro"/>
</dbReference>
<dbReference type="InterPro" id="IPR045229">
    <property type="entry name" value="TPP_enz"/>
</dbReference>
<gene>
    <name evidence="7" type="ORF">F4560_007083</name>
</gene>
<dbReference type="Gene3D" id="3.40.50.970">
    <property type="match status" value="2"/>
</dbReference>
<dbReference type="CDD" id="cd07035">
    <property type="entry name" value="TPP_PYR_POX_like"/>
    <property type="match status" value="1"/>
</dbReference>
<evidence type="ECO:0000256" key="2">
    <source>
        <dbReference type="ARBA" id="ARBA00023052"/>
    </source>
</evidence>
<dbReference type="Pfam" id="PF00205">
    <property type="entry name" value="TPP_enzyme_M"/>
    <property type="match status" value="1"/>
</dbReference>
<dbReference type="GO" id="GO:0009097">
    <property type="term" value="P:isoleucine biosynthetic process"/>
    <property type="evidence" value="ECO:0007669"/>
    <property type="project" value="TreeGrafter"/>
</dbReference>
<evidence type="ECO:0000259" key="5">
    <source>
        <dbReference type="Pfam" id="PF02775"/>
    </source>
</evidence>
<proteinExistence type="inferred from homology"/>
<dbReference type="InterPro" id="IPR012000">
    <property type="entry name" value="Thiamin_PyroP_enz_cen_dom"/>
</dbReference>
<dbReference type="GO" id="GO:0005948">
    <property type="term" value="C:acetolactate synthase complex"/>
    <property type="evidence" value="ECO:0007669"/>
    <property type="project" value="TreeGrafter"/>
</dbReference>
<feature type="domain" description="Thiamine pyrophosphate enzyme TPP-binding" evidence="5">
    <location>
        <begin position="449"/>
        <end position="604"/>
    </location>
</feature>
<evidence type="ECO:0000313" key="8">
    <source>
        <dbReference type="Proteomes" id="UP000552097"/>
    </source>
</evidence>
<evidence type="ECO:0000313" key="7">
    <source>
        <dbReference type="EMBL" id="MBB5807315.1"/>
    </source>
</evidence>
<dbReference type="GO" id="GO:0003984">
    <property type="term" value="F:acetolactate synthase activity"/>
    <property type="evidence" value="ECO:0007669"/>
    <property type="project" value="TreeGrafter"/>
</dbReference>
<dbReference type="Proteomes" id="UP000552097">
    <property type="component" value="Unassembled WGS sequence"/>
</dbReference>
<sequence>MTQLEEPVSVQEPAAPDGAVPVQAVRDVGSGLTLGRDVIFRYLRNANVDRIFGVPGTNEIPLIDGTDVPENNIEYVPCLHENIALGAAMGYARAKDVPGVVELHVTPGIGHALGNLFNAAKSHVPLVVLCGQQHSNLLLQEPLLASDLVKVAEQYTKWSYEVRGPNELAMAMQRALKVAMAPPMGPVFLSIPWEFLIRPVQPTDGGDGRFTRIGRKFLGDLDEVAKLAKILADANAPVIVAGDGVGAANAWDEVEALAKKLGAPVYTEQLSSYMNYPNDRPEWQGELPGTQEGMRAKLGVHDVAFFCGFNAQAQLVVFDWATGPLIPKGVRQVYLHNDPWQIGKNHFGEAAVLGDIKVTLPKILEKIPGDRTFDEDRARKRREELGQLSHARTQRFEDYAGRSDRADEVIHGSDIARALRDLQRGHSGANGEVIGRLVLVNEAVSDSAALQQYVDFRAPTDYFEAQGGSLGFSMPAALGTHLALGDGATVVNIVGDGSALFYPHAWWTAAKFSMPILYIITNNHRYQTLIKGMEVVEATYGWKPSGPADYLRIDPPPKLDFVRIAASFGVERGAQVSARSALAGELVKALRVVRDERLPYVLEVMTEPEPAEMPRIDVLYAARGGDEDPFGWIGPA</sequence>
<organism evidence="7 8">
    <name type="scientific">Saccharothrix ecbatanensis</name>
    <dbReference type="NCBI Taxonomy" id="1105145"/>
    <lineage>
        <taxon>Bacteria</taxon>
        <taxon>Bacillati</taxon>
        <taxon>Actinomycetota</taxon>
        <taxon>Actinomycetes</taxon>
        <taxon>Pseudonocardiales</taxon>
        <taxon>Pseudonocardiaceae</taxon>
        <taxon>Saccharothrix</taxon>
    </lineage>
</organism>
<dbReference type="SUPFAM" id="SSF52467">
    <property type="entry name" value="DHS-like NAD/FAD-binding domain"/>
    <property type="match status" value="1"/>
</dbReference>
<dbReference type="AlphaFoldDB" id="A0A7W9HRU9"/>